<feature type="non-terminal residue" evidence="2">
    <location>
        <position position="1"/>
    </location>
</feature>
<sequence length="38" mass="3920">PVKGSKFTPSFGDPKLAKKQKKQKKAEAKASGSESGGS</sequence>
<protein>
    <submittedName>
        <fullName evidence="2">Uncharacterized protein</fullName>
    </submittedName>
</protein>
<evidence type="ECO:0000256" key="1">
    <source>
        <dbReference type="SAM" id="MobiDB-lite"/>
    </source>
</evidence>
<accession>A0A0F9HH46</accession>
<reference evidence="2" key="1">
    <citation type="journal article" date="2015" name="Nature">
        <title>Complex archaea that bridge the gap between prokaryotes and eukaryotes.</title>
        <authorList>
            <person name="Spang A."/>
            <person name="Saw J.H."/>
            <person name="Jorgensen S.L."/>
            <person name="Zaremba-Niedzwiedzka K."/>
            <person name="Martijn J."/>
            <person name="Lind A.E."/>
            <person name="van Eijk R."/>
            <person name="Schleper C."/>
            <person name="Guy L."/>
            <person name="Ettema T.J."/>
        </authorList>
    </citation>
    <scope>NUCLEOTIDE SEQUENCE</scope>
</reference>
<gene>
    <name evidence="2" type="ORF">LCGC14_2064980</name>
</gene>
<feature type="region of interest" description="Disordered" evidence="1">
    <location>
        <begin position="1"/>
        <end position="38"/>
    </location>
</feature>
<comment type="caution">
    <text evidence="2">The sequence shown here is derived from an EMBL/GenBank/DDBJ whole genome shotgun (WGS) entry which is preliminary data.</text>
</comment>
<proteinExistence type="predicted"/>
<dbReference type="AlphaFoldDB" id="A0A0F9HH46"/>
<evidence type="ECO:0000313" key="2">
    <source>
        <dbReference type="EMBL" id="KKL74432.1"/>
    </source>
</evidence>
<organism evidence="2">
    <name type="scientific">marine sediment metagenome</name>
    <dbReference type="NCBI Taxonomy" id="412755"/>
    <lineage>
        <taxon>unclassified sequences</taxon>
        <taxon>metagenomes</taxon>
        <taxon>ecological metagenomes</taxon>
    </lineage>
</organism>
<name>A0A0F9HH46_9ZZZZ</name>
<dbReference type="EMBL" id="LAZR01024653">
    <property type="protein sequence ID" value="KKL74432.1"/>
    <property type="molecule type" value="Genomic_DNA"/>
</dbReference>
<feature type="compositionally biased region" description="Low complexity" evidence="1">
    <location>
        <begin position="29"/>
        <end position="38"/>
    </location>
</feature>